<organism evidence="2 3">
    <name type="scientific">Bacteroides stercorirosoris</name>
    <dbReference type="NCBI Taxonomy" id="871324"/>
    <lineage>
        <taxon>Bacteria</taxon>
        <taxon>Pseudomonadati</taxon>
        <taxon>Bacteroidota</taxon>
        <taxon>Bacteroidia</taxon>
        <taxon>Bacteroidales</taxon>
        <taxon>Bacteroidaceae</taxon>
        <taxon>Bacteroides</taxon>
    </lineage>
</organism>
<dbReference type="Gene3D" id="2.40.160.20">
    <property type="match status" value="1"/>
</dbReference>
<keyword evidence="1" id="KW-0732">Signal</keyword>
<dbReference type="RefSeq" id="WP_073314317.1">
    <property type="nucleotide sequence ID" value="NZ_FQZN01000023.1"/>
</dbReference>
<gene>
    <name evidence="2" type="ORF">SAMN05444350_12345</name>
</gene>
<proteinExistence type="predicted"/>
<feature type="chain" id="PRO_5012274369" evidence="1">
    <location>
        <begin position="20"/>
        <end position="205"/>
    </location>
</feature>
<name>A0A1M6IJ35_9BACE</name>
<evidence type="ECO:0000313" key="3">
    <source>
        <dbReference type="Proteomes" id="UP000184192"/>
    </source>
</evidence>
<dbReference type="SUPFAM" id="SSF56925">
    <property type="entry name" value="OMPA-like"/>
    <property type="match status" value="1"/>
</dbReference>
<dbReference type="InterPro" id="IPR011250">
    <property type="entry name" value="OMP/PagP_B-barrel"/>
</dbReference>
<dbReference type="AlphaFoldDB" id="A0A1M6IJ35"/>
<reference evidence="3" key="1">
    <citation type="submission" date="2016-11" db="EMBL/GenBank/DDBJ databases">
        <authorList>
            <person name="Varghese N."/>
            <person name="Submissions S."/>
        </authorList>
    </citation>
    <scope>NUCLEOTIDE SEQUENCE [LARGE SCALE GENOMIC DNA]</scope>
    <source>
        <strain evidence="3">DSM 26884</strain>
    </source>
</reference>
<protein>
    <submittedName>
        <fullName evidence="2">Outer membrane protein beta-barrel domain-containing protein</fullName>
    </submittedName>
</protein>
<dbReference type="EMBL" id="FQZN01000023">
    <property type="protein sequence ID" value="SHJ34415.1"/>
    <property type="molecule type" value="Genomic_DNA"/>
</dbReference>
<feature type="signal peptide" evidence="1">
    <location>
        <begin position="1"/>
        <end position="19"/>
    </location>
</feature>
<dbReference type="GeneID" id="92713530"/>
<accession>A0A1M6IJ35</accession>
<keyword evidence="3" id="KW-1185">Reference proteome</keyword>
<dbReference type="Proteomes" id="UP000184192">
    <property type="component" value="Unassembled WGS sequence"/>
</dbReference>
<evidence type="ECO:0000256" key="1">
    <source>
        <dbReference type="SAM" id="SignalP"/>
    </source>
</evidence>
<sequence length="205" mass="22351">MKKLLSSLFTLLLAVILHAQEVTVRHELFVSYGLAPIASVPEPNLPVNATVNAPYSTNNKKFSGTINIGYLFHVSDPLAIGISYSYNTVKRDIVLGSSIPLAEIKNTCHTVMFTGKYTWLRLNQFSFYSRAGIGLMSVKKGKMTLFEPSSEGLDSSSTTMENDKCIAWQVMPIGVEWNFAKHLALFAEGGAGSTGCGMAGMKILF</sequence>
<evidence type="ECO:0000313" key="2">
    <source>
        <dbReference type="EMBL" id="SHJ34415.1"/>
    </source>
</evidence>